<dbReference type="GO" id="GO:0000781">
    <property type="term" value="C:chromosome, telomeric region"/>
    <property type="evidence" value="ECO:0007669"/>
    <property type="project" value="InterPro"/>
</dbReference>
<dbReference type="PANTHER" id="PTHR46833:SF1">
    <property type="entry name" value="TELOMERIC REPEAT-BINDING FACTOR 2"/>
    <property type="match status" value="1"/>
</dbReference>
<reference evidence="2" key="1">
    <citation type="submission" date="2025-05" db="UniProtKB">
        <authorList>
            <consortium name="Ensembl"/>
        </authorList>
    </citation>
    <scope>IDENTIFICATION</scope>
</reference>
<dbReference type="InterPro" id="IPR036507">
    <property type="entry name" value="Telomere_rpt-bd_fac_dimer_sf"/>
</dbReference>
<keyword evidence="3" id="KW-1185">Reference proteome</keyword>
<evidence type="ECO:0000256" key="1">
    <source>
        <dbReference type="SAM" id="MobiDB-lite"/>
    </source>
</evidence>
<dbReference type="SUPFAM" id="SSF63600">
    <property type="entry name" value="Telomeric repeat binding factor (TRF) dimerisation domain"/>
    <property type="match status" value="1"/>
</dbReference>
<dbReference type="AlphaFoldDB" id="A0A8C4N2U3"/>
<dbReference type="GO" id="GO:0042162">
    <property type="term" value="F:telomeric DNA binding"/>
    <property type="evidence" value="ECO:0007669"/>
    <property type="project" value="InterPro"/>
</dbReference>
<dbReference type="Ensembl" id="ENSEBUT00000000751.1">
    <property type="protein sequence ID" value="ENSEBUP00000000453.1"/>
    <property type="gene ID" value="ENSEBUG00000000592.1"/>
</dbReference>
<dbReference type="Gene3D" id="1.25.40.210">
    <property type="entry name" value="Telomere repeat-binding factor, dimerisation domain"/>
    <property type="match status" value="1"/>
</dbReference>
<dbReference type="GO" id="GO:0005634">
    <property type="term" value="C:nucleus"/>
    <property type="evidence" value="ECO:0007669"/>
    <property type="project" value="InterPro"/>
</dbReference>
<organism evidence="2 3">
    <name type="scientific">Eptatretus burgeri</name>
    <name type="common">Inshore hagfish</name>
    <dbReference type="NCBI Taxonomy" id="7764"/>
    <lineage>
        <taxon>Eukaryota</taxon>
        <taxon>Metazoa</taxon>
        <taxon>Chordata</taxon>
        <taxon>Craniata</taxon>
        <taxon>Vertebrata</taxon>
        <taxon>Cyclostomata</taxon>
        <taxon>Myxini</taxon>
        <taxon>Myxiniformes</taxon>
        <taxon>Myxinidae</taxon>
        <taxon>Eptatretinae</taxon>
        <taxon>Eptatretus</taxon>
    </lineage>
</organism>
<name>A0A8C4N2U3_EPTBU</name>
<feature type="region of interest" description="Disordered" evidence="1">
    <location>
        <begin position="1"/>
        <end position="39"/>
    </location>
</feature>
<protein>
    <submittedName>
        <fullName evidence="2">Uncharacterized protein</fullName>
    </submittedName>
</protein>
<evidence type="ECO:0000313" key="2">
    <source>
        <dbReference type="Ensembl" id="ENSEBUP00000000431.1"/>
    </source>
</evidence>
<proteinExistence type="predicted"/>
<accession>A0A8C4N2U3</accession>
<sequence length="264" mass="30197">MVDVWSAARSDSNSERLDNNNNRRFRGISEGSSSDCGGRDDSTGKFQVLEVKVNEWFVDFIFHLTKNAFYCGAFADVRGLRGLFHAVSQRPLDKKLAEKKLCTTELMLLLSEAEHLERMVGEEALTPLEDAVNVVDTAKKFGLDMNVHKHEELIRQQSVAVCLMKRRFKVAKKVFQRQYGDVMTKPTVVQDLLDMIKMRKVTSSFASKYSIAGFMQSMQKFLEPLVLSEEDEGFLLRVSPFYFNSSICFVWICLLYCHSESLND</sequence>
<dbReference type="Proteomes" id="UP000694388">
    <property type="component" value="Unplaced"/>
</dbReference>
<evidence type="ECO:0000313" key="3">
    <source>
        <dbReference type="Proteomes" id="UP000694388"/>
    </source>
</evidence>
<dbReference type="PANTHER" id="PTHR46833">
    <property type="entry name" value="TELOMERIC REPEAT-BINDING FACTOR 2 TERF2"/>
    <property type="match status" value="1"/>
</dbReference>
<dbReference type="Ensembl" id="ENSEBUT00000000728.1">
    <property type="protein sequence ID" value="ENSEBUP00000000431.1"/>
    <property type="gene ID" value="ENSEBUG00000000592.1"/>
</dbReference>
<dbReference type="InterPro" id="IPR030657">
    <property type="entry name" value="TERF2"/>
</dbReference>
<dbReference type="GO" id="GO:0031848">
    <property type="term" value="P:protection from non-homologous end joining at telomere"/>
    <property type="evidence" value="ECO:0007669"/>
    <property type="project" value="InterPro"/>
</dbReference>